<gene>
    <name evidence="8" type="ORF">HCN44_009733</name>
</gene>
<feature type="region of interest" description="Disordered" evidence="5">
    <location>
        <begin position="1086"/>
        <end position="1108"/>
    </location>
</feature>
<dbReference type="InterPro" id="IPR036431">
    <property type="entry name" value="ARID_dom_sf"/>
</dbReference>
<dbReference type="PANTHER" id="PTHR22970:SF14">
    <property type="entry name" value="AT-RICH INTERACTIVE DOMAIN-CONTAINING PROTEIN 2"/>
    <property type="match status" value="1"/>
</dbReference>
<dbReference type="InterPro" id="IPR016024">
    <property type="entry name" value="ARM-type_fold"/>
</dbReference>
<dbReference type="PROSITE" id="PS51011">
    <property type="entry name" value="ARID"/>
    <property type="match status" value="1"/>
</dbReference>
<evidence type="ECO:0000259" key="7">
    <source>
        <dbReference type="PROSITE" id="PS51526"/>
    </source>
</evidence>
<feature type="compositionally biased region" description="Low complexity" evidence="5">
    <location>
        <begin position="293"/>
        <end position="316"/>
    </location>
</feature>
<dbReference type="Pfam" id="PF02257">
    <property type="entry name" value="RFX_DNA_binding"/>
    <property type="match status" value="1"/>
</dbReference>
<sequence>MAKILNKDPITYERERDSFLKELHHFHETRGTSFKKAPKISGQNIDLYLLYVLVTAHGGWIKVNTRNEWSLLCEQFHLPVGCVNSGVGLKQIYLRYLDRYEKVHFLGEDGQQADDDDEDSRHRKWSARSLHSVPLTYNHHQHNVAETLRDYNGLSTNLYKPTNYDKLALSLLSPLPNEQDFAINVCTLLSNEGKHTLRFDKYPRLVNMLLAHAGVFDAPGTRQLFIEVYSKVRNYSINSFWSDVIDSHDILDLTNERIFMKKPTKNLNTFSRRKILDKEKDKLKKNSNRKSKLSSNNNNNNNNSNVNNNNNSNSENIQMEIDNDNNTPVDDVVVIGEEEEEVVEEQNNNRINKINLDDQNQNSIKVEDDDMDLFCMGRTLGTQDPYGQRVLQIASILRNLSFTSENAVVLGKNRCFLRFVLLCVRARWSNLHQLGFDILGNIANEIVLKDAGQRITDVIISCITDGINSSDRFVVISCLEILNKLSQQDCNEEVVQFGLTDNVYDIICRFLALSDIALLVYTLECLYALTSLGERPCTSIARVRGAIDTLVALVTVEAQSYGPKACILMRVVETVSTVANNNNITTNNNSTNNNNNNNNNNNSTTTITTNNNNNINNNNNTSSSNNSNSNNNNTSNISNNNTSTTSSSISLSSFTTTSTITNQQQSITQMNTSSTSTIAPVISVSSTASIPSISAISIAAAATPVTSPAPSRPTTPATPLSISKAAAKANEVANSLQQQHAHQQIIQENEQFALGWLRATFELVPNVKIEQEELYKKYLGCCTKIGRRGVIAPLHFPRCVRSVFGGTIGPNPMKGETTGTQYYEGIRVRTNPGTVTYPSQNLITTATTTTTGGTFSSVNNTVAAAASTTTTPLKVHPVPQRKITPTSPLPDSTSYDNSSKKILITTPASPILKAHLSAPPKPTTNISIQPQNPVTKVDSKSQVSVAHPHLSQALLASATQAQQQQQQHHQHQQQQQQQQQQQVGQDNRSGTTSSSIIKSLLATKVTISGDCMPSAAVATCVSTLNAYVTNTTTTSIASSISANQQITSNQVAQRQQQQRLLQQQLSGGIQPAAPSATLANSPVVQKTPVNSKQKNSSTPARKIQRLNGAKVVVTNNNDKTEVNDNSNSTLAPPPPQLSTVSTMTENHTLNQKIIRPSTIITNKINQRIILAPIIAEDSDSTNNSLASSSGGIGGSRDCSGTGAEEDNNSLTSFEGILLNGAPSNLNIDAQEDSKNILTKESHMQQSIILTDLLEKKLDKEPIINGVLTKNSVNEKLDIPDIKKIIKQEIKNECDSNNIIKQELLIDNKIIKTTTTAATTAATTTLQSRCIKRTKNDNESQIIKKVKYSNGTTSPNLQDTKLNIKSEEIQDDEKVTVSSTAANLYAALAADCIQDELDIDEPIKEEPQQQQQQQQQQISTSMIKEELPTRIINQFQNNQIETAIQTQPQQPQQQQQQQQQLIVTTAPRQIVVQQAMNNQMIISNSQIKQQRPQSQPQVLLQQQPSGQYQYVVSGGVPGQNYVLAQSQTALVQGQPQTVLVAQTTQQQGTGAKTIIILQPQTQQHLQQQQQQHQQQQHQQQQHHQQQQQTQKVVAVTPQGQQVVVTQVPRPLLQSSALGNIPPPLVPTSSPLSQASIIVNNNTLTQHNNGNTMTVTIPGLPHGCSVVNSVSGRVVTPTPASTPPPTRPSTPHQAASTIGIGVKQQVQQQQQQQVQVQVQQIQIQKQVQMQQQVQQQQAQQQVQQQVQQQQQQQQQIPVGKIVKNSTTSTSTSTSTSTDDRDNSKPSTSQINPTDNNNKTFTIKIDPNAFLCEWRGCLKQFKTPQQVYMHVCEIHCPNGSDETLCLWSSCDGLKRRRFSLMTHLWDKHCSAENMILRRKQLTTTGKTEIITNSTPATPNHPGYAPNAAFHAIKRHALDFVNPKELMQRPSKPAATIASSSSPRPGQNPPPEQDDNEGPVTKSIRLTAALILRNLVIYSAHGRRHLKAYEPHLAGVALSNVESSRTIAQVLYDMNEQTNNGSSR</sequence>
<dbReference type="InterPro" id="IPR003150">
    <property type="entry name" value="DNA-bd_RFX"/>
</dbReference>
<feature type="region of interest" description="Disordered" evidence="5">
    <location>
        <begin position="278"/>
        <end position="328"/>
    </location>
</feature>
<keyword evidence="9" id="KW-1185">Reference proteome</keyword>
<name>A0A834Y553_APHGI</name>
<feature type="compositionally biased region" description="Low complexity" evidence="5">
    <location>
        <begin position="1180"/>
        <end position="1202"/>
    </location>
</feature>
<feature type="compositionally biased region" description="Low complexity" evidence="5">
    <location>
        <begin position="950"/>
        <end position="982"/>
    </location>
</feature>
<dbReference type="GO" id="GO:0003677">
    <property type="term" value="F:DNA binding"/>
    <property type="evidence" value="ECO:0007669"/>
    <property type="project" value="InterPro"/>
</dbReference>
<evidence type="ECO:0000256" key="2">
    <source>
        <dbReference type="ARBA" id="ARBA00023015"/>
    </source>
</evidence>
<dbReference type="PROSITE" id="PS00028">
    <property type="entry name" value="ZINC_FINGER_C2H2_1"/>
    <property type="match status" value="1"/>
</dbReference>
<feature type="region of interest" description="Disordered" evidence="5">
    <location>
        <begin position="1883"/>
        <end position="1902"/>
    </location>
</feature>
<keyword evidence="4" id="KW-0539">Nucleus</keyword>
<organism evidence="8 9">
    <name type="scientific">Aphidius gifuensis</name>
    <name type="common">Parasitoid wasp</name>
    <dbReference type="NCBI Taxonomy" id="684658"/>
    <lineage>
        <taxon>Eukaryota</taxon>
        <taxon>Metazoa</taxon>
        <taxon>Ecdysozoa</taxon>
        <taxon>Arthropoda</taxon>
        <taxon>Hexapoda</taxon>
        <taxon>Insecta</taxon>
        <taxon>Pterygota</taxon>
        <taxon>Neoptera</taxon>
        <taxon>Endopterygota</taxon>
        <taxon>Hymenoptera</taxon>
        <taxon>Apocrita</taxon>
        <taxon>Ichneumonoidea</taxon>
        <taxon>Braconidae</taxon>
        <taxon>Aphidiinae</taxon>
        <taxon>Aphidius</taxon>
    </lineage>
</organism>
<dbReference type="PANTHER" id="PTHR22970">
    <property type="entry name" value="AT-RICH INTERACTIVE DOMAIN-CONTAINING PROTEIN 2"/>
    <property type="match status" value="1"/>
</dbReference>
<dbReference type="SMART" id="SM01014">
    <property type="entry name" value="ARID"/>
    <property type="match status" value="1"/>
</dbReference>
<feature type="domain" description="RFX-type winged-helix" evidence="7">
    <location>
        <begin position="753"/>
        <end position="830"/>
    </location>
</feature>
<dbReference type="OrthoDB" id="338531at2759"/>
<dbReference type="EMBL" id="JACMRX010000001">
    <property type="protein sequence ID" value="KAF7998335.1"/>
    <property type="molecule type" value="Genomic_DNA"/>
</dbReference>
<dbReference type="SMART" id="SM00501">
    <property type="entry name" value="BRIGHT"/>
    <property type="match status" value="1"/>
</dbReference>
<dbReference type="Gene3D" id="1.10.150.60">
    <property type="entry name" value="ARID DNA-binding domain"/>
    <property type="match status" value="1"/>
</dbReference>
<dbReference type="SUPFAM" id="SSF48371">
    <property type="entry name" value="ARM repeat"/>
    <property type="match status" value="1"/>
</dbReference>
<feature type="compositionally biased region" description="Polar residues" evidence="5">
    <location>
        <begin position="983"/>
        <end position="992"/>
    </location>
</feature>
<feature type="compositionally biased region" description="Low complexity" evidence="5">
    <location>
        <begin position="1763"/>
        <end position="1774"/>
    </location>
</feature>
<feature type="region of interest" description="Disordered" evidence="5">
    <location>
        <begin position="913"/>
        <end position="992"/>
    </location>
</feature>
<dbReference type="Gene3D" id="1.10.10.10">
    <property type="entry name" value="Winged helix-like DNA-binding domain superfamily/Winged helix DNA-binding domain"/>
    <property type="match status" value="1"/>
</dbReference>
<keyword evidence="2" id="KW-0805">Transcription regulation</keyword>
<evidence type="ECO:0000313" key="8">
    <source>
        <dbReference type="EMBL" id="KAF7998335.1"/>
    </source>
</evidence>
<feature type="compositionally biased region" description="Polar residues" evidence="5">
    <location>
        <begin position="1086"/>
        <end position="1099"/>
    </location>
</feature>
<feature type="region of interest" description="Disordered" evidence="5">
    <location>
        <begin position="1751"/>
        <end position="1797"/>
    </location>
</feature>
<dbReference type="InterPro" id="IPR001606">
    <property type="entry name" value="ARID_dom"/>
</dbReference>
<evidence type="ECO:0000259" key="6">
    <source>
        <dbReference type="PROSITE" id="PS51011"/>
    </source>
</evidence>
<evidence type="ECO:0000256" key="3">
    <source>
        <dbReference type="ARBA" id="ARBA00023163"/>
    </source>
</evidence>
<feature type="compositionally biased region" description="Polar residues" evidence="5">
    <location>
        <begin position="1782"/>
        <end position="1797"/>
    </location>
</feature>
<feature type="region of interest" description="Disordered" evidence="5">
    <location>
        <begin position="1672"/>
        <end position="1695"/>
    </location>
</feature>
<comment type="caution">
    <text evidence="8">The sequence shown here is derived from an EMBL/GenBank/DDBJ whole genome shotgun (WGS) entry which is preliminary data.</text>
</comment>
<feature type="compositionally biased region" description="Polar residues" evidence="5">
    <location>
        <begin position="883"/>
        <end position="897"/>
    </location>
</feature>
<evidence type="ECO:0000256" key="5">
    <source>
        <dbReference type="SAM" id="MobiDB-lite"/>
    </source>
</evidence>
<feature type="compositionally biased region" description="Polar residues" evidence="5">
    <location>
        <begin position="1883"/>
        <end position="1894"/>
    </location>
</feature>
<proteinExistence type="predicted"/>
<keyword evidence="1" id="KW-0156">Chromatin regulator</keyword>
<evidence type="ECO:0000313" key="9">
    <source>
        <dbReference type="Proteomes" id="UP000639338"/>
    </source>
</evidence>
<dbReference type="Pfam" id="PF01388">
    <property type="entry name" value="ARID"/>
    <property type="match status" value="1"/>
</dbReference>
<dbReference type="InterPro" id="IPR052406">
    <property type="entry name" value="Chromatin_Remodeling_Comp"/>
</dbReference>
<keyword evidence="3" id="KW-0804">Transcription</keyword>
<evidence type="ECO:0000256" key="1">
    <source>
        <dbReference type="ARBA" id="ARBA00022853"/>
    </source>
</evidence>
<feature type="region of interest" description="Disordered" evidence="5">
    <location>
        <begin position="871"/>
        <end position="898"/>
    </location>
</feature>
<feature type="region of interest" description="Disordered" evidence="5">
    <location>
        <begin position="1924"/>
        <end position="1955"/>
    </location>
</feature>
<dbReference type="PROSITE" id="PS51526">
    <property type="entry name" value="RFX_DBD"/>
    <property type="match status" value="1"/>
</dbReference>
<dbReference type="GO" id="GO:0006355">
    <property type="term" value="P:regulation of DNA-templated transcription"/>
    <property type="evidence" value="ECO:0007669"/>
    <property type="project" value="InterPro"/>
</dbReference>
<dbReference type="SUPFAM" id="SSF46774">
    <property type="entry name" value="ARID-like"/>
    <property type="match status" value="1"/>
</dbReference>
<accession>A0A834Y553</accession>
<feature type="compositionally biased region" description="Polar residues" evidence="5">
    <location>
        <begin position="923"/>
        <end position="944"/>
    </location>
</feature>
<reference evidence="8 9" key="1">
    <citation type="submission" date="2020-08" db="EMBL/GenBank/DDBJ databases">
        <title>Aphidius gifuensis genome sequencing and assembly.</title>
        <authorList>
            <person name="Du Z."/>
        </authorList>
    </citation>
    <scope>NUCLEOTIDE SEQUENCE [LARGE SCALE GENOMIC DNA]</scope>
    <source>
        <strain evidence="8">YNYX2018</strain>
        <tissue evidence="8">Adults</tissue>
    </source>
</reference>
<dbReference type="Proteomes" id="UP000639338">
    <property type="component" value="Unassembled WGS sequence"/>
</dbReference>
<evidence type="ECO:0000256" key="4">
    <source>
        <dbReference type="ARBA" id="ARBA00023242"/>
    </source>
</evidence>
<dbReference type="GO" id="GO:0006325">
    <property type="term" value="P:chromatin organization"/>
    <property type="evidence" value="ECO:0007669"/>
    <property type="project" value="UniProtKB-KW"/>
</dbReference>
<feature type="region of interest" description="Disordered" evidence="5">
    <location>
        <begin position="583"/>
        <end position="649"/>
    </location>
</feature>
<feature type="region of interest" description="Disordered" evidence="5">
    <location>
        <begin position="1179"/>
        <end position="1206"/>
    </location>
</feature>
<evidence type="ECO:0008006" key="10">
    <source>
        <dbReference type="Google" id="ProtNLM"/>
    </source>
</evidence>
<dbReference type="InterPro" id="IPR013087">
    <property type="entry name" value="Znf_C2H2_type"/>
</dbReference>
<dbReference type="InterPro" id="IPR036388">
    <property type="entry name" value="WH-like_DNA-bd_sf"/>
</dbReference>
<protein>
    <recommendedName>
        <fullName evidence="10">AT-rich interactive domain-containing protein 2</fullName>
    </recommendedName>
</protein>
<feature type="domain" description="ARID" evidence="6">
    <location>
        <begin position="13"/>
        <end position="105"/>
    </location>
</feature>